<gene>
    <name evidence="1" type="ORF">SanaruYs_20850</name>
</gene>
<dbReference type="AlphaFoldDB" id="A0A401UAC3"/>
<proteinExistence type="predicted"/>
<reference evidence="1 2" key="1">
    <citation type="submission" date="2018-11" db="EMBL/GenBank/DDBJ databases">
        <title>Chryseotalea sanarue gen. nov., sp., nov., a member of the family Cytophagaceae, isolated from a brackish lake in Hamamatsu Japan.</title>
        <authorList>
            <person name="Maejima Y."/>
            <person name="Iino T."/>
            <person name="Muraguchi Y."/>
            <person name="Fukuda K."/>
            <person name="Ohkuma M."/>
            <person name="Moriuchi R."/>
            <person name="Dohra H."/>
            <person name="Kimbara K."/>
            <person name="Shintani M."/>
        </authorList>
    </citation>
    <scope>NUCLEOTIDE SEQUENCE [LARGE SCALE GENOMIC DNA]</scope>
    <source>
        <strain evidence="1 2">Ys</strain>
    </source>
</reference>
<comment type="caution">
    <text evidence="1">The sequence shown here is derived from an EMBL/GenBank/DDBJ whole genome shotgun (WGS) entry which is preliminary data.</text>
</comment>
<protein>
    <submittedName>
        <fullName evidence="1">Uncharacterized protein</fullName>
    </submittedName>
</protein>
<sequence length="111" mass="12414">MGRESSSIFYTFEAKRCGCSLFLSNLEKNSCCHDVSELIVIDNDQTATSALSLTAPVYFPIAELYNTGLQITSSLANNESDFHLNNNLPPPKEPLYKIFCAYTLYEEELTS</sequence>
<organism evidence="1 2">
    <name type="scientific">Chryseotalea sanaruensis</name>
    <dbReference type="NCBI Taxonomy" id="2482724"/>
    <lineage>
        <taxon>Bacteria</taxon>
        <taxon>Pseudomonadati</taxon>
        <taxon>Bacteroidota</taxon>
        <taxon>Cytophagia</taxon>
        <taxon>Cytophagales</taxon>
        <taxon>Chryseotaleaceae</taxon>
        <taxon>Chryseotalea</taxon>
    </lineage>
</organism>
<dbReference type="InterPro" id="IPR058512">
    <property type="entry name" value="DUF8199"/>
</dbReference>
<dbReference type="Proteomes" id="UP000288227">
    <property type="component" value="Unassembled WGS sequence"/>
</dbReference>
<evidence type="ECO:0000313" key="2">
    <source>
        <dbReference type="Proteomes" id="UP000288227"/>
    </source>
</evidence>
<name>A0A401UAC3_9BACT</name>
<dbReference type="Pfam" id="PF26622">
    <property type="entry name" value="DUF8199"/>
    <property type="match status" value="1"/>
</dbReference>
<evidence type="ECO:0000313" key="1">
    <source>
        <dbReference type="EMBL" id="GCC51856.1"/>
    </source>
</evidence>
<dbReference type="EMBL" id="BHXQ01000003">
    <property type="protein sequence ID" value="GCC51856.1"/>
    <property type="molecule type" value="Genomic_DNA"/>
</dbReference>
<accession>A0A401UAC3</accession>
<keyword evidence="2" id="KW-1185">Reference proteome</keyword>